<dbReference type="EMBL" id="BK016199">
    <property type="protein sequence ID" value="DAG01838.1"/>
    <property type="molecule type" value="Genomic_DNA"/>
</dbReference>
<dbReference type="InterPro" id="IPR023875">
    <property type="entry name" value="DNA_repair_put"/>
</dbReference>
<sequence>MALKHLVYDSTFEGFLTAVFAVFEYRYNEVTIVARHRFAPLLFGEEETVYTDAKKAQRVLAKIEQCWGKEGVAIVLRAFLSEETHMEDYLLEAIRLMVKYPEGKVLENFAHRAIASIHKAAKSVGREVHRMKEFVRFKKVGELYFAKIVPEYDVLPLVVPHFKTRFSDQQWVLYDPERGYGFIYNLHEVLPFTPADKHFGALTPATADAYQTLWKTYFQHINIAERKNAKYQMRNMPKRYWQYLPEV</sequence>
<protein>
    <submittedName>
        <fullName evidence="2">Putative DNA metabolism protein</fullName>
    </submittedName>
</protein>
<evidence type="ECO:0000259" key="1">
    <source>
        <dbReference type="Pfam" id="PF13566"/>
    </source>
</evidence>
<feature type="domain" description="DUF4130" evidence="1">
    <location>
        <begin position="86"/>
        <end position="246"/>
    </location>
</feature>
<reference evidence="2" key="1">
    <citation type="journal article" date="2021" name="Proc. Natl. Acad. Sci. U.S.A.">
        <title>A Catalog of Tens of Thousands of Viruses from Human Metagenomes Reveals Hidden Associations with Chronic Diseases.</title>
        <authorList>
            <person name="Tisza M.J."/>
            <person name="Buck C.B."/>
        </authorList>
    </citation>
    <scope>NUCLEOTIDE SEQUENCE</scope>
    <source>
        <strain evidence="2">CtYaH2</strain>
    </source>
</reference>
<proteinExistence type="predicted"/>
<dbReference type="Pfam" id="PF13566">
    <property type="entry name" value="DUF4130"/>
    <property type="match status" value="1"/>
</dbReference>
<accession>A0A8S5V558</accession>
<evidence type="ECO:0000313" key="2">
    <source>
        <dbReference type="EMBL" id="DAG01838.1"/>
    </source>
</evidence>
<organism evidence="2">
    <name type="scientific">Siphoviridae sp. ctYaH2</name>
    <dbReference type="NCBI Taxonomy" id="2825549"/>
    <lineage>
        <taxon>Viruses</taxon>
        <taxon>Duplodnaviria</taxon>
        <taxon>Heunggongvirae</taxon>
        <taxon>Uroviricota</taxon>
        <taxon>Caudoviricetes</taxon>
    </lineage>
</organism>
<dbReference type="NCBIfam" id="TIGR03915">
    <property type="entry name" value="SAM_7_link_chp"/>
    <property type="match status" value="1"/>
</dbReference>
<name>A0A8S5V558_9CAUD</name>
<dbReference type="InterPro" id="IPR025404">
    <property type="entry name" value="DUF4130"/>
</dbReference>